<keyword evidence="1" id="KW-0677">Repeat</keyword>
<protein>
    <submittedName>
        <fullName evidence="4">Tetratricopeptide repeat protein</fullName>
    </submittedName>
</protein>
<dbReference type="Gene3D" id="1.25.40.10">
    <property type="entry name" value="Tetratricopeptide repeat domain"/>
    <property type="match status" value="2"/>
</dbReference>
<dbReference type="KEGG" id="add:HUW48_07140"/>
<dbReference type="PANTHER" id="PTHR45641">
    <property type="entry name" value="TETRATRICOPEPTIDE REPEAT PROTEIN (AFU_ORTHOLOGUE AFUA_6G03870)"/>
    <property type="match status" value="1"/>
</dbReference>
<evidence type="ECO:0000256" key="3">
    <source>
        <dbReference type="SAM" id="Coils"/>
    </source>
</evidence>
<reference evidence="4 5" key="2">
    <citation type="submission" date="2020-08" db="EMBL/GenBank/DDBJ databases">
        <title>Adhaeribacter dokdonensis sp. nov., isolated from the rhizosphere of Elymus tsukushiensis, a plant native to the Dokdo Islands, Republic of Korea.</title>
        <authorList>
            <person name="Ghim S.Y."/>
        </authorList>
    </citation>
    <scope>NUCLEOTIDE SEQUENCE [LARGE SCALE GENOMIC DNA]</scope>
    <source>
        <strain evidence="4 5">KUDC8001</strain>
    </source>
</reference>
<sequence>MIINSSQNVNTGSIDANGNVIIGNGNIVINLKEATEYKELQEQIDKLNLRYNTVSDYFNKYKDESFVLELSQINAERLTLQQKLDILKNEIIKLAEEFNRIPINTERLRLAKAHFEAGEFKEARAVLNAEKMATELEALLKEKGNLQQKIDDNKQKLRDKASEYLILARLTSFDFSLLNRFEKAIEYYKKSLDAALSNDNLLSYGRFLLEHNQLEAAQSLYTKFLEVFSDATVIDPQDFEGFKSSIAASLIDLARVLTAKGEQETALNVCEEALKIYSNLANNNSNNYQLSIAVSLTNSANILAELNKLDKALLLGTKAYNIYKDLAKLNLQDIQSGVASSANNLAIILAENERIDEAVTLCNEALTIRRKLVLDKNNSQNVHSFQANVAESLTNLGRVLTAKDRPNSFEFNAAEKAYIEALEIYRNLATFNPNAYKLDVVTVAVNLSLFYLGTDPNSNKSLVLAREAAECALPFTKFHLSARKSMFYIEIVINEYGLDFNSFLQDIQNKKNN</sequence>
<dbReference type="AlphaFoldDB" id="A0A7L7L4Y3"/>
<dbReference type="Pfam" id="PF13181">
    <property type="entry name" value="TPR_8"/>
    <property type="match status" value="1"/>
</dbReference>
<feature type="coiled-coil region" evidence="3">
    <location>
        <begin position="129"/>
        <end position="156"/>
    </location>
</feature>
<dbReference type="Pfam" id="PF13374">
    <property type="entry name" value="TPR_10"/>
    <property type="match status" value="2"/>
</dbReference>
<evidence type="ECO:0000256" key="1">
    <source>
        <dbReference type="ARBA" id="ARBA00022737"/>
    </source>
</evidence>
<dbReference type="InterPro" id="IPR011990">
    <property type="entry name" value="TPR-like_helical_dom_sf"/>
</dbReference>
<organism evidence="4 5">
    <name type="scientific">Adhaeribacter radiodurans</name>
    <dbReference type="NCBI Taxonomy" id="2745197"/>
    <lineage>
        <taxon>Bacteria</taxon>
        <taxon>Pseudomonadati</taxon>
        <taxon>Bacteroidota</taxon>
        <taxon>Cytophagia</taxon>
        <taxon>Cytophagales</taxon>
        <taxon>Hymenobacteraceae</taxon>
        <taxon>Adhaeribacter</taxon>
    </lineage>
</organism>
<dbReference type="InterPro" id="IPR019734">
    <property type="entry name" value="TPR_rpt"/>
</dbReference>
<keyword evidence="2" id="KW-0802">TPR repeat</keyword>
<name>A0A7L7L4Y3_9BACT</name>
<keyword evidence="3" id="KW-0175">Coiled coil</keyword>
<dbReference type="EMBL" id="CP055153">
    <property type="protein sequence ID" value="QMU27833.1"/>
    <property type="molecule type" value="Genomic_DNA"/>
</dbReference>
<dbReference type="RefSeq" id="WP_182415025.1">
    <property type="nucleotide sequence ID" value="NZ_CP055153.1"/>
</dbReference>
<dbReference type="Proteomes" id="UP000514509">
    <property type="component" value="Chromosome"/>
</dbReference>
<keyword evidence="5" id="KW-1185">Reference proteome</keyword>
<feature type="coiled-coil region" evidence="3">
    <location>
        <begin position="30"/>
        <end position="97"/>
    </location>
</feature>
<evidence type="ECO:0000313" key="5">
    <source>
        <dbReference type="Proteomes" id="UP000514509"/>
    </source>
</evidence>
<dbReference type="SMART" id="SM00028">
    <property type="entry name" value="TPR"/>
    <property type="match status" value="5"/>
</dbReference>
<proteinExistence type="predicted"/>
<reference evidence="4 5" key="1">
    <citation type="submission" date="2020-06" db="EMBL/GenBank/DDBJ databases">
        <authorList>
            <person name="Hwang Y.J."/>
        </authorList>
    </citation>
    <scope>NUCLEOTIDE SEQUENCE [LARGE SCALE GENOMIC DNA]</scope>
    <source>
        <strain evidence="4 5">KUDC8001</strain>
    </source>
</reference>
<dbReference type="SUPFAM" id="SSF48452">
    <property type="entry name" value="TPR-like"/>
    <property type="match status" value="2"/>
</dbReference>
<evidence type="ECO:0000313" key="4">
    <source>
        <dbReference type="EMBL" id="QMU27833.1"/>
    </source>
</evidence>
<accession>A0A7L7L4Y3</accession>
<evidence type="ECO:0000256" key="2">
    <source>
        <dbReference type="ARBA" id="ARBA00022803"/>
    </source>
</evidence>
<dbReference type="PANTHER" id="PTHR45641:SF19">
    <property type="entry name" value="NEPHROCYSTIN-3"/>
    <property type="match status" value="1"/>
</dbReference>
<gene>
    <name evidence="4" type="ORF">HUW48_07140</name>
</gene>